<keyword evidence="3" id="KW-1185">Reference proteome</keyword>
<reference evidence="2 3" key="1">
    <citation type="journal article" date="2020" name="BMC Genomics">
        <title>Intraspecific diversification of the crop wild relative Brassica cretica Lam. using demographic model selection.</title>
        <authorList>
            <person name="Kioukis A."/>
            <person name="Michalopoulou V.A."/>
            <person name="Briers L."/>
            <person name="Pirintsos S."/>
            <person name="Studholme D.J."/>
            <person name="Pavlidis P."/>
            <person name="Sarris P.F."/>
        </authorList>
    </citation>
    <scope>NUCLEOTIDE SEQUENCE [LARGE SCALE GENOMIC DNA]</scope>
    <source>
        <strain evidence="3">cv. PFS-1207/04</strain>
    </source>
</reference>
<evidence type="ECO:0000313" key="3">
    <source>
        <dbReference type="Proteomes" id="UP000266723"/>
    </source>
</evidence>
<proteinExistence type="predicted"/>
<evidence type="ECO:0000313" key="2">
    <source>
        <dbReference type="EMBL" id="KAF3531480.1"/>
    </source>
</evidence>
<sequence length="103" mass="12317">MRSESATPHGHHHHSWLLTARRERVGWEREIDREERERERRERGRQQREREERESTARDSGSREFSAGLRFYFLMRASLLLSDERKEGGGSVFIREGMESLGF</sequence>
<evidence type="ECO:0000256" key="1">
    <source>
        <dbReference type="SAM" id="MobiDB-lite"/>
    </source>
</evidence>
<dbReference type="Proteomes" id="UP000266723">
    <property type="component" value="Unassembled WGS sequence"/>
</dbReference>
<dbReference type="EMBL" id="QGKV02001507">
    <property type="protein sequence ID" value="KAF3531480.1"/>
    <property type="molecule type" value="Genomic_DNA"/>
</dbReference>
<comment type="caution">
    <text evidence="2">The sequence shown here is derived from an EMBL/GenBank/DDBJ whole genome shotgun (WGS) entry which is preliminary data.</text>
</comment>
<accession>A0ABQ7BH42</accession>
<name>A0ABQ7BH42_BRACR</name>
<gene>
    <name evidence="2" type="ORF">DY000_02040154</name>
</gene>
<protein>
    <submittedName>
        <fullName evidence="2">Uncharacterized protein</fullName>
    </submittedName>
</protein>
<organism evidence="2 3">
    <name type="scientific">Brassica cretica</name>
    <name type="common">Mustard</name>
    <dbReference type="NCBI Taxonomy" id="69181"/>
    <lineage>
        <taxon>Eukaryota</taxon>
        <taxon>Viridiplantae</taxon>
        <taxon>Streptophyta</taxon>
        <taxon>Embryophyta</taxon>
        <taxon>Tracheophyta</taxon>
        <taxon>Spermatophyta</taxon>
        <taxon>Magnoliopsida</taxon>
        <taxon>eudicotyledons</taxon>
        <taxon>Gunneridae</taxon>
        <taxon>Pentapetalae</taxon>
        <taxon>rosids</taxon>
        <taxon>malvids</taxon>
        <taxon>Brassicales</taxon>
        <taxon>Brassicaceae</taxon>
        <taxon>Brassiceae</taxon>
        <taxon>Brassica</taxon>
    </lineage>
</organism>
<feature type="compositionally biased region" description="Basic and acidic residues" evidence="1">
    <location>
        <begin position="32"/>
        <end position="62"/>
    </location>
</feature>
<feature type="region of interest" description="Disordered" evidence="1">
    <location>
        <begin position="32"/>
        <end position="63"/>
    </location>
</feature>